<feature type="active site" description="Cysteine persulfide intermediate" evidence="9">
    <location>
        <position position="195"/>
    </location>
</feature>
<keyword evidence="9" id="KW-0963">Cytoplasm</keyword>
<evidence type="ECO:0000256" key="2">
    <source>
        <dbReference type="ARBA" id="ARBA00022679"/>
    </source>
</evidence>
<evidence type="ECO:0000259" key="10">
    <source>
        <dbReference type="Pfam" id="PF20258"/>
    </source>
</evidence>
<keyword evidence="1 9" id="KW-0820">tRNA-binding</keyword>
<feature type="domain" description="tRNA-specific 2-thiouridylase MnmA-like C-terminal" evidence="10">
    <location>
        <begin position="275"/>
        <end position="348"/>
    </location>
</feature>
<feature type="binding site" evidence="9">
    <location>
        <begin position="8"/>
        <end position="15"/>
    </location>
    <ligand>
        <name>ATP</name>
        <dbReference type="ChEBI" id="CHEBI:30616"/>
    </ligand>
</feature>
<organism evidence="12 13">
    <name type="scientific">Sebaldella termitidis (strain ATCC 33386 / NCTC 11300)</name>
    <dbReference type="NCBI Taxonomy" id="526218"/>
    <lineage>
        <taxon>Bacteria</taxon>
        <taxon>Fusobacteriati</taxon>
        <taxon>Fusobacteriota</taxon>
        <taxon>Fusobacteriia</taxon>
        <taxon>Fusobacteriales</taxon>
        <taxon>Leptotrichiaceae</taxon>
        <taxon>Sebaldella</taxon>
    </lineage>
</organism>
<evidence type="ECO:0000313" key="12">
    <source>
        <dbReference type="EMBL" id="ACZ07609.1"/>
    </source>
</evidence>
<dbReference type="STRING" id="526218.Sterm_0737"/>
<reference evidence="13" key="1">
    <citation type="submission" date="2009-09" db="EMBL/GenBank/DDBJ databases">
        <title>The complete chromosome of Sebaldella termitidis ATCC 33386.</title>
        <authorList>
            <consortium name="US DOE Joint Genome Institute (JGI-PGF)"/>
            <person name="Lucas S."/>
            <person name="Copeland A."/>
            <person name="Lapidus A."/>
            <person name="Glavina del Rio T."/>
            <person name="Dalin E."/>
            <person name="Tice H."/>
            <person name="Bruce D."/>
            <person name="Goodwin L."/>
            <person name="Pitluck S."/>
            <person name="Kyrpides N."/>
            <person name="Mavromatis K."/>
            <person name="Ivanova N."/>
            <person name="Mikhailova N."/>
            <person name="Sims D."/>
            <person name="Meincke L."/>
            <person name="Brettin T."/>
            <person name="Detter J.C."/>
            <person name="Han C."/>
            <person name="Larimer F."/>
            <person name="Land M."/>
            <person name="Hauser L."/>
            <person name="Markowitz V."/>
            <person name="Cheng J.F."/>
            <person name="Hugenholtz P."/>
            <person name="Woyke T."/>
            <person name="Wu D."/>
            <person name="Eisen J.A."/>
        </authorList>
    </citation>
    <scope>NUCLEOTIDE SEQUENCE [LARGE SCALE GENOMIC DNA]</scope>
    <source>
        <strain evidence="13">ATCC 33386 / NCTC 11300</strain>
    </source>
</reference>
<evidence type="ECO:0000256" key="1">
    <source>
        <dbReference type="ARBA" id="ARBA00022555"/>
    </source>
</evidence>
<comment type="similarity">
    <text evidence="9">Belongs to the MnmA/TRMU family.</text>
</comment>
<dbReference type="CDD" id="cd01998">
    <property type="entry name" value="MnmA_TRMU-like"/>
    <property type="match status" value="1"/>
</dbReference>
<dbReference type="GO" id="GO:0000049">
    <property type="term" value="F:tRNA binding"/>
    <property type="evidence" value="ECO:0007669"/>
    <property type="project" value="UniProtKB-KW"/>
</dbReference>
<evidence type="ECO:0000259" key="11">
    <source>
        <dbReference type="Pfam" id="PF20259"/>
    </source>
</evidence>
<evidence type="ECO:0000256" key="6">
    <source>
        <dbReference type="ARBA" id="ARBA00022884"/>
    </source>
</evidence>
<feature type="region of interest" description="Interaction with tRNA" evidence="9">
    <location>
        <begin position="145"/>
        <end position="147"/>
    </location>
</feature>
<evidence type="ECO:0000256" key="7">
    <source>
        <dbReference type="ARBA" id="ARBA00023157"/>
    </source>
</evidence>
<dbReference type="InterPro" id="IPR004506">
    <property type="entry name" value="MnmA-like"/>
</dbReference>
<dbReference type="HAMAP" id="MF_00144">
    <property type="entry name" value="tRNA_thiouridyl_MnmA"/>
    <property type="match status" value="1"/>
</dbReference>
<dbReference type="PANTHER" id="PTHR11933">
    <property type="entry name" value="TRNA 5-METHYLAMINOMETHYL-2-THIOURIDYLATE -METHYLTRANSFERASE"/>
    <property type="match status" value="1"/>
</dbReference>
<comment type="caution">
    <text evidence="9">Lacks conserved residue(s) required for the propagation of feature annotation.</text>
</comment>
<feature type="binding site" evidence="9">
    <location>
        <position position="126"/>
    </location>
    <ligand>
        <name>ATP</name>
        <dbReference type="ChEBI" id="CHEBI:30616"/>
    </ligand>
</feature>
<dbReference type="eggNOG" id="COG0482">
    <property type="taxonomic scope" value="Bacteria"/>
</dbReference>
<feature type="site" description="Interaction with tRNA" evidence="9">
    <location>
        <position position="332"/>
    </location>
</feature>
<keyword evidence="13" id="KW-1185">Reference proteome</keyword>
<dbReference type="HOGENOM" id="CLU_035188_0_0_0"/>
<dbReference type="NCBIfam" id="NF001138">
    <property type="entry name" value="PRK00143.1"/>
    <property type="match status" value="1"/>
</dbReference>
<dbReference type="Proteomes" id="UP000000845">
    <property type="component" value="Chromosome"/>
</dbReference>
<dbReference type="InterPro" id="IPR046884">
    <property type="entry name" value="MnmA-like_central"/>
</dbReference>
<dbReference type="InterPro" id="IPR023382">
    <property type="entry name" value="MnmA-like_central_sf"/>
</dbReference>
<name>D1AQ31_SEBTE</name>
<dbReference type="KEGG" id="str:Sterm_0737"/>
<dbReference type="EMBL" id="CP001739">
    <property type="protein sequence ID" value="ACZ07609.1"/>
    <property type="molecule type" value="Genomic_DNA"/>
</dbReference>
<dbReference type="AlphaFoldDB" id="D1AQ31"/>
<evidence type="ECO:0000313" key="13">
    <source>
        <dbReference type="Proteomes" id="UP000000845"/>
    </source>
</evidence>
<keyword evidence="3 9" id="KW-0819">tRNA processing</keyword>
<keyword evidence="7" id="KW-1015">Disulfide bond</keyword>
<dbReference type="GO" id="GO:0002143">
    <property type="term" value="P:tRNA wobble position uridine thiolation"/>
    <property type="evidence" value="ECO:0007669"/>
    <property type="project" value="TreeGrafter"/>
</dbReference>
<feature type="active site" description="Nucleophile" evidence="9">
    <location>
        <position position="102"/>
    </location>
</feature>
<feature type="domain" description="tRNA-specific 2-thiouridylase MnmA-like central" evidence="11">
    <location>
        <begin position="209"/>
        <end position="266"/>
    </location>
</feature>
<evidence type="ECO:0000256" key="3">
    <source>
        <dbReference type="ARBA" id="ARBA00022694"/>
    </source>
</evidence>
<proteinExistence type="inferred from homology"/>
<dbReference type="PANTHER" id="PTHR11933:SF5">
    <property type="entry name" value="MITOCHONDRIAL TRNA-SPECIFIC 2-THIOURIDYLASE 1"/>
    <property type="match status" value="1"/>
</dbReference>
<feature type="binding site" evidence="9">
    <location>
        <position position="34"/>
    </location>
    <ligand>
        <name>ATP</name>
        <dbReference type="ChEBI" id="CHEBI:30616"/>
    </ligand>
</feature>
<comment type="function">
    <text evidence="9">Catalyzes the 2-thiolation of uridine at the wobble position (U34) of tRNA, leading to the formation of s(2)U34.</text>
</comment>
<feature type="site" description="Interaction with tRNA" evidence="9">
    <location>
        <position position="127"/>
    </location>
</feature>
<dbReference type="SUPFAM" id="SSF52402">
    <property type="entry name" value="Adenine nucleotide alpha hydrolases-like"/>
    <property type="match status" value="1"/>
</dbReference>
<dbReference type="GO" id="GO:0005524">
    <property type="term" value="F:ATP binding"/>
    <property type="evidence" value="ECO:0007669"/>
    <property type="project" value="UniProtKB-KW"/>
</dbReference>
<gene>
    <name evidence="9" type="primary">mnmA</name>
    <name evidence="12" type="ordered locus">Sterm_0737</name>
</gene>
<accession>D1AQ31</accession>
<reference evidence="12 13" key="2">
    <citation type="journal article" date="2010" name="Stand. Genomic Sci.">
        <title>Complete genome sequence of Sebaldella termitidis type strain (NCTC 11300).</title>
        <authorList>
            <person name="Harmon-Smith M."/>
            <person name="Celia L."/>
            <person name="Chertkov O."/>
            <person name="Lapidus A."/>
            <person name="Copeland A."/>
            <person name="Glavina Del Rio T."/>
            <person name="Nolan M."/>
            <person name="Lucas S."/>
            <person name="Tice H."/>
            <person name="Cheng J.F."/>
            <person name="Han C."/>
            <person name="Detter J.C."/>
            <person name="Bruce D."/>
            <person name="Goodwin L."/>
            <person name="Pitluck S."/>
            <person name="Pati A."/>
            <person name="Liolios K."/>
            <person name="Ivanova N."/>
            <person name="Mavromatis K."/>
            <person name="Mikhailova N."/>
            <person name="Chen A."/>
            <person name="Palaniappan K."/>
            <person name="Land M."/>
            <person name="Hauser L."/>
            <person name="Chang Y.J."/>
            <person name="Jeffries C.D."/>
            <person name="Brettin T."/>
            <person name="Goker M."/>
            <person name="Beck B."/>
            <person name="Bristow J."/>
            <person name="Eisen J.A."/>
            <person name="Markowitz V."/>
            <person name="Hugenholtz P."/>
            <person name="Kyrpides N.C."/>
            <person name="Klenk H.P."/>
            <person name="Chen F."/>
        </authorList>
    </citation>
    <scope>NUCLEOTIDE SEQUENCE [LARGE SCALE GENOMIC DNA]</scope>
    <source>
        <strain evidence="13">ATCC 33386 / NCTC 11300</strain>
    </source>
</reference>
<dbReference type="EC" id="2.8.1.13" evidence="9"/>
<keyword evidence="6 9" id="KW-0694">RNA-binding</keyword>
<keyword evidence="2 9" id="KW-0808">Transferase</keyword>
<evidence type="ECO:0000256" key="5">
    <source>
        <dbReference type="ARBA" id="ARBA00022840"/>
    </source>
</evidence>
<dbReference type="Pfam" id="PF03054">
    <property type="entry name" value="tRNA_Me_trans"/>
    <property type="match status" value="1"/>
</dbReference>
<dbReference type="Gene3D" id="3.40.50.620">
    <property type="entry name" value="HUPs"/>
    <property type="match status" value="1"/>
</dbReference>
<evidence type="ECO:0000256" key="8">
    <source>
        <dbReference type="ARBA" id="ARBA00051542"/>
    </source>
</evidence>
<dbReference type="GO" id="GO:0103016">
    <property type="term" value="F:tRNA-uridine 2-sulfurtransferase activity"/>
    <property type="evidence" value="ECO:0007669"/>
    <property type="project" value="UniProtKB-EC"/>
</dbReference>
<dbReference type="NCBIfam" id="TIGR00420">
    <property type="entry name" value="trmU"/>
    <property type="match status" value="1"/>
</dbReference>
<comment type="catalytic activity">
    <reaction evidence="8 9">
        <text>S-sulfanyl-L-cysteinyl-[protein] + uridine(34) in tRNA + AH2 + ATP = 2-thiouridine(34) in tRNA + L-cysteinyl-[protein] + A + AMP + diphosphate + H(+)</text>
        <dbReference type="Rhea" id="RHEA:47032"/>
        <dbReference type="Rhea" id="RHEA-COMP:10131"/>
        <dbReference type="Rhea" id="RHEA-COMP:11726"/>
        <dbReference type="Rhea" id="RHEA-COMP:11727"/>
        <dbReference type="Rhea" id="RHEA-COMP:11728"/>
        <dbReference type="ChEBI" id="CHEBI:13193"/>
        <dbReference type="ChEBI" id="CHEBI:15378"/>
        <dbReference type="ChEBI" id="CHEBI:17499"/>
        <dbReference type="ChEBI" id="CHEBI:29950"/>
        <dbReference type="ChEBI" id="CHEBI:30616"/>
        <dbReference type="ChEBI" id="CHEBI:33019"/>
        <dbReference type="ChEBI" id="CHEBI:61963"/>
        <dbReference type="ChEBI" id="CHEBI:65315"/>
        <dbReference type="ChEBI" id="CHEBI:87170"/>
        <dbReference type="ChEBI" id="CHEBI:456215"/>
        <dbReference type="EC" id="2.8.1.13"/>
    </reaction>
</comment>
<protein>
    <recommendedName>
        <fullName evidence="9">tRNA-specific 2-thiouridylase MnmA</fullName>
        <ecNumber evidence="9">2.8.1.13</ecNumber>
    </recommendedName>
</protein>
<dbReference type="Gene3D" id="2.40.30.10">
    <property type="entry name" value="Translation factors"/>
    <property type="match status" value="1"/>
</dbReference>
<keyword evidence="5 9" id="KW-0067">ATP-binding</keyword>
<comment type="subcellular location">
    <subcellularLocation>
        <location evidence="9">Cytoplasm</location>
    </subcellularLocation>
</comment>
<dbReference type="GO" id="GO:0005737">
    <property type="term" value="C:cytoplasm"/>
    <property type="evidence" value="ECO:0007669"/>
    <property type="project" value="UniProtKB-SubCell"/>
</dbReference>
<dbReference type="Pfam" id="PF20258">
    <property type="entry name" value="tRNA_Me_trans_C"/>
    <property type="match status" value="1"/>
</dbReference>
<dbReference type="RefSeq" id="WP_012860205.1">
    <property type="nucleotide sequence ID" value="NC_013517.1"/>
</dbReference>
<keyword evidence="4 9" id="KW-0547">Nucleotide-binding</keyword>
<evidence type="ECO:0000256" key="4">
    <source>
        <dbReference type="ARBA" id="ARBA00022741"/>
    </source>
</evidence>
<evidence type="ECO:0000256" key="9">
    <source>
        <dbReference type="HAMAP-Rule" id="MF_00144"/>
    </source>
</evidence>
<sequence>MKTKVIVGMSGGVDSSAAALFLKKQGYEVIGITLKHLPDELSENGGKTCCSIDDITDAKNVCSHLEIPHYTIDVSEEFKKEVMDYFIKMYNEGKTPSPCVICDEKIKIKKLAEIADKMGAEYIATGHYSGKTLENKLIWDRENTKDQTYMLYRLDTGILSRMLFPLSGYNKKEIREIVKEAGIRIHSKPDSQGICFAPKGYEDFLKGSKEIVIKEGLFKDKNGNVLGKHKGYQLFTVGQRRGLGINLGKMYFITDIIPEENLIILGEFQDLMKKSVKVINYKFNTELENTAGKKITARPRFSSKGLTGEIITKDKEVYFVFDNENAENAEGQHIVFYLDDVLIGGGEIAFYKF</sequence>
<dbReference type="Gene3D" id="2.30.30.280">
    <property type="entry name" value="Adenine nucleotide alpha hydrolases-like domains"/>
    <property type="match status" value="1"/>
</dbReference>
<dbReference type="InterPro" id="IPR046885">
    <property type="entry name" value="MnmA-like_C"/>
</dbReference>
<dbReference type="Pfam" id="PF20259">
    <property type="entry name" value="tRNA_Me_trans_M"/>
    <property type="match status" value="1"/>
</dbReference>
<dbReference type="InterPro" id="IPR014729">
    <property type="entry name" value="Rossmann-like_a/b/a_fold"/>
</dbReference>